<name>A0ABV6ISE8_9PROT</name>
<feature type="domain" description="Carrier" evidence="1">
    <location>
        <begin position="8"/>
        <end position="89"/>
    </location>
</feature>
<evidence type="ECO:0000313" key="2">
    <source>
        <dbReference type="EMBL" id="MFC0386539.1"/>
    </source>
</evidence>
<organism evidence="2 3">
    <name type="scientific">Muricoccus vinaceus</name>
    <dbReference type="NCBI Taxonomy" id="424704"/>
    <lineage>
        <taxon>Bacteria</taxon>
        <taxon>Pseudomonadati</taxon>
        <taxon>Pseudomonadota</taxon>
        <taxon>Alphaproteobacteria</taxon>
        <taxon>Acetobacterales</taxon>
        <taxon>Roseomonadaceae</taxon>
        <taxon>Muricoccus</taxon>
    </lineage>
</organism>
<dbReference type="NCBIfam" id="NF006617">
    <property type="entry name" value="PRK09184.1"/>
    <property type="match status" value="1"/>
</dbReference>
<dbReference type="InterPro" id="IPR036736">
    <property type="entry name" value="ACP-like_sf"/>
</dbReference>
<evidence type="ECO:0000259" key="1">
    <source>
        <dbReference type="PROSITE" id="PS50075"/>
    </source>
</evidence>
<comment type="caution">
    <text evidence="2">The sequence shown here is derived from an EMBL/GenBank/DDBJ whole genome shotgun (WGS) entry which is preliminary data.</text>
</comment>
<evidence type="ECO:0000313" key="3">
    <source>
        <dbReference type="Proteomes" id="UP001589789"/>
    </source>
</evidence>
<dbReference type="Proteomes" id="UP001589789">
    <property type="component" value="Unassembled WGS sequence"/>
</dbReference>
<accession>A0ABV6ISE8</accession>
<proteinExistence type="predicted"/>
<dbReference type="PROSITE" id="PS50075">
    <property type="entry name" value="CARRIER"/>
    <property type="match status" value="1"/>
</dbReference>
<reference evidence="2 3" key="1">
    <citation type="submission" date="2024-09" db="EMBL/GenBank/DDBJ databases">
        <authorList>
            <person name="Sun Q."/>
            <person name="Mori K."/>
        </authorList>
    </citation>
    <scope>NUCLEOTIDE SEQUENCE [LARGE SCALE GENOMIC DNA]</scope>
    <source>
        <strain evidence="2 3">CCM 7468</strain>
    </source>
</reference>
<keyword evidence="3" id="KW-1185">Reference proteome</keyword>
<dbReference type="Pfam" id="PF00550">
    <property type="entry name" value="PP-binding"/>
    <property type="match status" value="1"/>
</dbReference>
<dbReference type="EMBL" id="JBHLVZ010000033">
    <property type="protein sequence ID" value="MFC0386539.1"/>
    <property type="molecule type" value="Genomic_DNA"/>
</dbReference>
<dbReference type="InterPro" id="IPR009081">
    <property type="entry name" value="PP-bd_ACP"/>
</dbReference>
<sequence>MNSTTVMTPLEAEVAGLIVGALQLEVAPEEIDPEAPLFGEGLGLDSIDALEMALAVSRKYGFQLRSDDERNGRIFASLRSLSAHIEKNRVG</sequence>
<gene>
    <name evidence="2" type="ORF">ACFFIC_13435</name>
</gene>
<dbReference type="SUPFAM" id="SSF47336">
    <property type="entry name" value="ACP-like"/>
    <property type="match status" value="1"/>
</dbReference>
<protein>
    <submittedName>
        <fullName evidence="2">Phosphopantetheine-binding protein</fullName>
    </submittedName>
</protein>
<dbReference type="Gene3D" id="1.10.1200.10">
    <property type="entry name" value="ACP-like"/>
    <property type="match status" value="1"/>
</dbReference>
<dbReference type="RefSeq" id="WP_377051098.1">
    <property type="nucleotide sequence ID" value="NZ_JBHLVZ010000033.1"/>
</dbReference>